<dbReference type="SUPFAM" id="SSF52129">
    <property type="entry name" value="Caspase-like"/>
    <property type="match status" value="1"/>
</dbReference>
<dbReference type="InterPro" id="IPR029030">
    <property type="entry name" value="Caspase-like_dom_sf"/>
</dbReference>
<keyword evidence="2" id="KW-0732">Signal</keyword>
<dbReference type="Pfam" id="PF01650">
    <property type="entry name" value="Peptidase_C13"/>
    <property type="match status" value="1"/>
</dbReference>
<dbReference type="Gene3D" id="3.40.50.1460">
    <property type="match status" value="1"/>
</dbReference>
<dbReference type="EMBL" id="JADIKM010000003">
    <property type="protein sequence ID" value="MFK2904702.1"/>
    <property type="molecule type" value="Genomic_DNA"/>
</dbReference>
<comment type="caution">
    <text evidence="3">The sequence shown here is derived from an EMBL/GenBank/DDBJ whole genome shotgun (WGS) entry which is preliminary data.</text>
</comment>
<sequence>MRLLLTALLAFTAGAALTIALEQSHLRAATAAPVAAASTEPASGVQDAPADAWPADAPSPEQVLYAQPHLLQQALDRLSPRVAGVPNLYLVSFAGDGSENVFRNEAEYAAQLFRQRYGQRAHTVVLANNPATLDTYPLASWSNLETVLARLSRVMDPNQDILMLYLTSHGDPEHTLLVDMDPLPLDQIGAQDLAGILAEHPFKWKVVVVNACYSGGFVPPLAGDGTLVITAARADRSSFGCGNDSNATYFGRAWLVDALNQTADPVDAFRRAQAEVARWEQQDKLTPSEPQISVGSGIDAQLARWRRGDPIGSAVPFRPDAGGEAPATR</sequence>
<proteinExistence type="predicted"/>
<reference evidence="3 4" key="1">
    <citation type="submission" date="2020-10" db="EMBL/GenBank/DDBJ databases">
        <title>Phylogeny of dyella-like bacteria.</title>
        <authorList>
            <person name="Fu J."/>
        </authorList>
    </citation>
    <scope>NUCLEOTIDE SEQUENCE [LARGE SCALE GENOMIC DNA]</scope>
    <source>
        <strain evidence="3 4">Gsoil3046</strain>
    </source>
</reference>
<organism evidence="3 4">
    <name type="scientific">Dyella ginsengisoli</name>
    <dbReference type="NCBI Taxonomy" id="363848"/>
    <lineage>
        <taxon>Bacteria</taxon>
        <taxon>Pseudomonadati</taxon>
        <taxon>Pseudomonadota</taxon>
        <taxon>Gammaproteobacteria</taxon>
        <taxon>Lysobacterales</taxon>
        <taxon>Rhodanobacteraceae</taxon>
        <taxon>Dyella</taxon>
    </lineage>
</organism>
<protein>
    <submittedName>
        <fullName evidence="3">Peptidase C13</fullName>
    </submittedName>
</protein>
<dbReference type="Proteomes" id="UP001620460">
    <property type="component" value="Unassembled WGS sequence"/>
</dbReference>
<dbReference type="RefSeq" id="WP_404633473.1">
    <property type="nucleotide sequence ID" value="NZ_JADIKM010000003.1"/>
</dbReference>
<feature type="signal peptide" evidence="2">
    <location>
        <begin position="1"/>
        <end position="15"/>
    </location>
</feature>
<accession>A0ABW8JY50</accession>
<name>A0ABW8JY50_9GAMM</name>
<evidence type="ECO:0000256" key="2">
    <source>
        <dbReference type="SAM" id="SignalP"/>
    </source>
</evidence>
<feature type="chain" id="PRO_5046795501" evidence="2">
    <location>
        <begin position="16"/>
        <end position="329"/>
    </location>
</feature>
<evidence type="ECO:0000313" key="3">
    <source>
        <dbReference type="EMBL" id="MFK2904702.1"/>
    </source>
</evidence>
<dbReference type="InterPro" id="IPR001096">
    <property type="entry name" value="Peptidase_C13"/>
</dbReference>
<feature type="region of interest" description="Disordered" evidence="1">
    <location>
        <begin position="309"/>
        <end position="329"/>
    </location>
</feature>
<evidence type="ECO:0000256" key="1">
    <source>
        <dbReference type="SAM" id="MobiDB-lite"/>
    </source>
</evidence>
<keyword evidence="4" id="KW-1185">Reference proteome</keyword>
<gene>
    <name evidence="3" type="ORF">ISP17_12065</name>
</gene>
<evidence type="ECO:0000313" key="4">
    <source>
        <dbReference type="Proteomes" id="UP001620460"/>
    </source>
</evidence>